<evidence type="ECO:0000256" key="5">
    <source>
        <dbReference type="ARBA" id="ARBA00023315"/>
    </source>
</evidence>
<dbReference type="PRINTS" id="PR00789">
    <property type="entry name" value="OSIALOPTASE"/>
</dbReference>
<organism evidence="8 9">
    <name type="scientific">Candidatus Iainarchaeum sp</name>
    <dbReference type="NCBI Taxonomy" id="3101447"/>
    <lineage>
        <taxon>Archaea</taxon>
        <taxon>Candidatus Iainarchaeota</taxon>
        <taxon>Candidatus Iainarchaeia</taxon>
        <taxon>Candidatus Iainarchaeales</taxon>
        <taxon>Candidatus Iainarchaeaceae</taxon>
        <taxon>Candidatus Iainarchaeum</taxon>
    </lineage>
</organism>
<dbReference type="GO" id="GO:0046872">
    <property type="term" value="F:metal ion binding"/>
    <property type="evidence" value="ECO:0007669"/>
    <property type="project" value="UniProtKB-KW"/>
</dbReference>
<dbReference type="EC" id="2.3.1.234" evidence="1"/>
<dbReference type="PANTHER" id="PTHR11735:SF14">
    <property type="entry name" value="TRNA N6-ADENOSINE THREONYLCARBAMOYLTRANSFERASE"/>
    <property type="match status" value="1"/>
</dbReference>
<reference evidence="8" key="1">
    <citation type="submission" date="2021-03" db="EMBL/GenBank/DDBJ databases">
        <authorList>
            <person name="Jaffe A."/>
        </authorList>
    </citation>
    <scope>NUCLEOTIDE SEQUENCE</scope>
    <source>
        <strain evidence="8">RIFCSPHIGHO2_01_FULL_AR10_44_11</strain>
    </source>
</reference>
<keyword evidence="3" id="KW-0819">tRNA processing</keyword>
<evidence type="ECO:0000259" key="7">
    <source>
        <dbReference type="Pfam" id="PF00814"/>
    </source>
</evidence>
<dbReference type="PANTHER" id="PTHR11735">
    <property type="entry name" value="TRNA N6-ADENOSINE THREONYLCARBAMOYLTRANSFERASE"/>
    <property type="match status" value="1"/>
</dbReference>
<dbReference type="InterPro" id="IPR000905">
    <property type="entry name" value="Gcp-like_dom"/>
</dbReference>
<dbReference type="GO" id="GO:0008033">
    <property type="term" value="P:tRNA processing"/>
    <property type="evidence" value="ECO:0007669"/>
    <property type="project" value="UniProtKB-KW"/>
</dbReference>
<keyword evidence="2" id="KW-0808">Transferase</keyword>
<dbReference type="AlphaFoldDB" id="A0A8T4KQK6"/>
<dbReference type="InterPro" id="IPR043129">
    <property type="entry name" value="ATPase_NBD"/>
</dbReference>
<evidence type="ECO:0000256" key="1">
    <source>
        <dbReference type="ARBA" id="ARBA00012156"/>
    </source>
</evidence>
<evidence type="ECO:0000256" key="6">
    <source>
        <dbReference type="ARBA" id="ARBA00048117"/>
    </source>
</evidence>
<protein>
    <recommendedName>
        <fullName evidence="1">N(6)-L-threonylcarbamoyladenine synthase</fullName>
        <ecNumber evidence="1">2.3.1.234</ecNumber>
    </recommendedName>
</protein>
<dbReference type="GO" id="GO:0000408">
    <property type="term" value="C:EKC/KEOPS complex"/>
    <property type="evidence" value="ECO:0007669"/>
    <property type="project" value="TreeGrafter"/>
</dbReference>
<accession>A0A8T4KQK6</accession>
<feature type="non-terminal residue" evidence="8">
    <location>
        <position position="1"/>
    </location>
</feature>
<evidence type="ECO:0000256" key="3">
    <source>
        <dbReference type="ARBA" id="ARBA00022694"/>
    </source>
</evidence>
<dbReference type="GO" id="GO:0005737">
    <property type="term" value="C:cytoplasm"/>
    <property type="evidence" value="ECO:0007669"/>
    <property type="project" value="TreeGrafter"/>
</dbReference>
<sequence length="193" mass="21150">TQITGYESGRYRIYGETLDIGVGNLLDVFGRALGIGFPAGPALDKMYFESQNYIALPYTVKGMDLTFSGLLTAAENKAKSRQYVNADLAYSLLHTAFAMVTEVAERALAHTEKNEILLTGGVAASRALQQMMQEMCDARNAKMFVPPASVAVDNAAMIGWLGLIEHKAGIKQKLEDTKILPMQRTDQVEVKWA</sequence>
<evidence type="ECO:0000256" key="4">
    <source>
        <dbReference type="ARBA" id="ARBA00022723"/>
    </source>
</evidence>
<reference evidence="8" key="2">
    <citation type="submission" date="2021-05" db="EMBL/GenBank/DDBJ databases">
        <title>Protein family content uncovers lineage relationships and bacterial pathway maintenance mechanisms in DPANN archaea.</title>
        <authorList>
            <person name="Castelle C.J."/>
            <person name="Meheust R."/>
            <person name="Jaffe A.L."/>
            <person name="Seitz K."/>
            <person name="Gong X."/>
            <person name="Baker B.J."/>
            <person name="Banfield J.F."/>
        </authorList>
    </citation>
    <scope>NUCLEOTIDE SEQUENCE</scope>
    <source>
        <strain evidence="8">RIFCSPHIGHO2_01_FULL_AR10_44_11</strain>
    </source>
</reference>
<dbReference type="Pfam" id="PF00814">
    <property type="entry name" value="TsaD"/>
    <property type="match status" value="1"/>
</dbReference>
<keyword evidence="4" id="KW-0479">Metal-binding</keyword>
<comment type="catalytic activity">
    <reaction evidence="6">
        <text>L-threonylcarbamoyladenylate + adenosine(37) in tRNA = N(6)-L-threonylcarbamoyladenosine(37) in tRNA + AMP + H(+)</text>
        <dbReference type="Rhea" id="RHEA:37059"/>
        <dbReference type="Rhea" id="RHEA-COMP:10162"/>
        <dbReference type="Rhea" id="RHEA-COMP:10163"/>
        <dbReference type="ChEBI" id="CHEBI:15378"/>
        <dbReference type="ChEBI" id="CHEBI:73682"/>
        <dbReference type="ChEBI" id="CHEBI:74411"/>
        <dbReference type="ChEBI" id="CHEBI:74418"/>
        <dbReference type="ChEBI" id="CHEBI:456215"/>
        <dbReference type="EC" id="2.3.1.234"/>
    </reaction>
</comment>
<dbReference type="InterPro" id="IPR017861">
    <property type="entry name" value="KAE1/TsaD"/>
</dbReference>
<name>A0A8T4KQK6_9ARCH</name>
<dbReference type="Gene3D" id="3.30.420.40">
    <property type="match status" value="1"/>
</dbReference>
<dbReference type="GO" id="GO:0061711">
    <property type="term" value="F:tRNA N(6)-L-threonylcarbamoyladenine synthase activity"/>
    <property type="evidence" value="ECO:0007669"/>
    <property type="project" value="UniProtKB-EC"/>
</dbReference>
<evidence type="ECO:0000313" key="9">
    <source>
        <dbReference type="Proteomes" id="UP000677687"/>
    </source>
</evidence>
<comment type="caution">
    <text evidence="8">The sequence shown here is derived from an EMBL/GenBank/DDBJ whole genome shotgun (WGS) entry which is preliminary data.</text>
</comment>
<evidence type="ECO:0000256" key="2">
    <source>
        <dbReference type="ARBA" id="ARBA00022679"/>
    </source>
</evidence>
<dbReference type="EMBL" id="JAGVWD010000030">
    <property type="protein sequence ID" value="MBS3057398.1"/>
    <property type="molecule type" value="Genomic_DNA"/>
</dbReference>
<gene>
    <name evidence="8" type="ORF">J4415_02110</name>
</gene>
<feature type="domain" description="Gcp-like" evidence="7">
    <location>
        <begin position="1"/>
        <end position="160"/>
    </location>
</feature>
<dbReference type="Proteomes" id="UP000677687">
    <property type="component" value="Unassembled WGS sequence"/>
</dbReference>
<dbReference type="SUPFAM" id="SSF53067">
    <property type="entry name" value="Actin-like ATPase domain"/>
    <property type="match status" value="1"/>
</dbReference>
<evidence type="ECO:0000313" key="8">
    <source>
        <dbReference type="EMBL" id="MBS3057398.1"/>
    </source>
</evidence>
<keyword evidence="5" id="KW-0012">Acyltransferase</keyword>
<proteinExistence type="predicted"/>